<evidence type="ECO:0000256" key="3">
    <source>
        <dbReference type="ARBA" id="ARBA00022989"/>
    </source>
</evidence>
<feature type="transmembrane region" description="Helical" evidence="5">
    <location>
        <begin position="42"/>
        <end position="62"/>
    </location>
</feature>
<comment type="subcellular location">
    <subcellularLocation>
        <location evidence="1">Membrane</location>
        <topology evidence="1">Multi-pass membrane protein</topology>
    </subcellularLocation>
</comment>
<name>A0A929L0H1_9SPHI</name>
<feature type="transmembrane region" description="Helical" evidence="5">
    <location>
        <begin position="9"/>
        <end position="30"/>
    </location>
</feature>
<keyword evidence="3 5" id="KW-1133">Transmembrane helix</keyword>
<feature type="transmembrane region" description="Helical" evidence="5">
    <location>
        <begin position="74"/>
        <end position="91"/>
    </location>
</feature>
<dbReference type="InterPro" id="IPR032808">
    <property type="entry name" value="DoxX"/>
</dbReference>
<gene>
    <name evidence="6" type="ORF">IRJ16_19030</name>
</gene>
<protein>
    <submittedName>
        <fullName evidence="6">DoxX family protein</fullName>
    </submittedName>
</protein>
<dbReference type="PIRSF" id="PIRSF030066">
    <property type="entry name" value="UCP030066"/>
    <property type="match status" value="1"/>
</dbReference>
<proteinExistence type="predicted"/>
<evidence type="ECO:0000256" key="2">
    <source>
        <dbReference type="ARBA" id="ARBA00022692"/>
    </source>
</evidence>
<feature type="transmembrane region" description="Helical" evidence="5">
    <location>
        <begin position="97"/>
        <end position="117"/>
    </location>
</feature>
<evidence type="ECO:0000313" key="7">
    <source>
        <dbReference type="Proteomes" id="UP000622475"/>
    </source>
</evidence>
<dbReference type="GO" id="GO:0016020">
    <property type="term" value="C:membrane"/>
    <property type="evidence" value="ECO:0007669"/>
    <property type="project" value="UniProtKB-SubCell"/>
</dbReference>
<dbReference type="RefSeq" id="WP_194113235.1">
    <property type="nucleotide sequence ID" value="NZ_JADFFL010000009.1"/>
</dbReference>
<dbReference type="EMBL" id="JADFFL010000009">
    <property type="protein sequence ID" value="MBE9663985.1"/>
    <property type="molecule type" value="Genomic_DNA"/>
</dbReference>
<organism evidence="6 7">
    <name type="scientific">Mucilaginibacter myungsuensis</name>
    <dbReference type="NCBI Taxonomy" id="649104"/>
    <lineage>
        <taxon>Bacteria</taxon>
        <taxon>Pseudomonadati</taxon>
        <taxon>Bacteroidota</taxon>
        <taxon>Sphingobacteriia</taxon>
        <taxon>Sphingobacteriales</taxon>
        <taxon>Sphingobacteriaceae</taxon>
        <taxon>Mucilaginibacter</taxon>
    </lineage>
</organism>
<evidence type="ECO:0000256" key="4">
    <source>
        <dbReference type="ARBA" id="ARBA00023136"/>
    </source>
</evidence>
<accession>A0A929L0H1</accession>
<keyword evidence="7" id="KW-1185">Reference proteome</keyword>
<reference evidence="6" key="1">
    <citation type="submission" date="2020-10" db="EMBL/GenBank/DDBJ databases">
        <title>Mucilaginibacter mali sp. nov., isolated from rhizosphere soil of apple orchard.</title>
        <authorList>
            <person name="Lee J.-S."/>
            <person name="Kim H.S."/>
            <person name="Kim J.-S."/>
        </authorList>
    </citation>
    <scope>NUCLEOTIDE SEQUENCE</scope>
    <source>
        <strain evidence="6">KCTC 22746</strain>
    </source>
</reference>
<dbReference type="AlphaFoldDB" id="A0A929L0H1"/>
<evidence type="ECO:0000313" key="6">
    <source>
        <dbReference type="EMBL" id="MBE9663985.1"/>
    </source>
</evidence>
<keyword evidence="4 5" id="KW-0472">Membrane</keyword>
<dbReference type="Proteomes" id="UP000622475">
    <property type="component" value="Unassembled WGS sequence"/>
</dbReference>
<dbReference type="Pfam" id="PF13564">
    <property type="entry name" value="DoxX_2"/>
    <property type="match status" value="1"/>
</dbReference>
<dbReference type="InterPro" id="IPR016944">
    <property type="entry name" value="UCP030066"/>
</dbReference>
<comment type="caution">
    <text evidence="6">The sequence shown here is derived from an EMBL/GenBank/DDBJ whole genome shotgun (WGS) entry which is preliminary data.</text>
</comment>
<evidence type="ECO:0000256" key="5">
    <source>
        <dbReference type="SAM" id="Phobius"/>
    </source>
</evidence>
<evidence type="ECO:0000256" key="1">
    <source>
        <dbReference type="ARBA" id="ARBA00004141"/>
    </source>
</evidence>
<keyword evidence="2 5" id="KW-0812">Transmembrane</keyword>
<sequence>MSPKAIKNLYWVLLVILCLFLAVDGIGGITMQKQGVEALNHIGYPTYLMPLFGILKILAIIALIQNRYPTLKEWAFAGIAFTFIGAAHAHIMVKDPIGTTLFPVIFLVYLIVIYILWNKYKKNENIA</sequence>